<dbReference type="EMBL" id="LWLN01000001">
    <property type="protein sequence ID" value="OLZ41725.1"/>
    <property type="molecule type" value="Genomic_DNA"/>
</dbReference>
<accession>A0A1S8AYE3</accession>
<comment type="caution">
    <text evidence="4">The sequence shown here is derived from an EMBL/GenBank/DDBJ whole genome shotgun (WGS) entry which is preliminary data.</text>
</comment>
<feature type="transmembrane region" description="Helical" evidence="2">
    <location>
        <begin position="44"/>
        <end position="63"/>
    </location>
</feature>
<name>A0A1S8AYE3_9EURY</name>
<proteinExistence type="predicted"/>
<evidence type="ECO:0000256" key="1">
    <source>
        <dbReference type="SAM" id="MobiDB-lite"/>
    </source>
</evidence>
<evidence type="ECO:0000259" key="3">
    <source>
        <dbReference type="Pfam" id="PF26413"/>
    </source>
</evidence>
<dbReference type="Pfam" id="PF26413">
    <property type="entry name" value="DUF8108"/>
    <property type="match status" value="1"/>
</dbReference>
<gene>
    <name evidence="4" type="ORF">A6E15_12340</name>
</gene>
<protein>
    <recommendedName>
        <fullName evidence="3">DUF8108 domain-containing protein</fullName>
    </recommendedName>
</protein>
<keyword evidence="2" id="KW-0472">Membrane</keyword>
<keyword evidence="5" id="KW-1185">Reference proteome</keyword>
<keyword evidence="2" id="KW-1133">Transmembrane helix</keyword>
<feature type="compositionally biased region" description="Basic and acidic residues" evidence="1">
    <location>
        <begin position="179"/>
        <end position="188"/>
    </location>
</feature>
<dbReference type="STRING" id="301967.A6E15_12340"/>
<evidence type="ECO:0000256" key="2">
    <source>
        <dbReference type="SAM" id="Phobius"/>
    </source>
</evidence>
<dbReference type="RefSeq" id="WP_245800573.1">
    <property type="nucleotide sequence ID" value="NZ_LWLN01000001.1"/>
</dbReference>
<evidence type="ECO:0000313" key="4">
    <source>
        <dbReference type="EMBL" id="OLZ41725.1"/>
    </source>
</evidence>
<dbReference type="Proteomes" id="UP000189370">
    <property type="component" value="Unassembled WGS sequence"/>
</dbReference>
<dbReference type="InterPro" id="IPR058421">
    <property type="entry name" value="DUF8108_C"/>
</dbReference>
<feature type="transmembrane region" description="Helical" evidence="2">
    <location>
        <begin position="20"/>
        <end position="38"/>
    </location>
</feature>
<feature type="compositionally biased region" description="Low complexity" evidence="1">
    <location>
        <begin position="146"/>
        <end position="158"/>
    </location>
</feature>
<reference evidence="5" key="1">
    <citation type="submission" date="2016-04" db="EMBL/GenBank/DDBJ databases">
        <authorList>
            <person name="Chen S.-C."/>
            <person name="Lai M.-C."/>
        </authorList>
    </citation>
    <scope>NUCLEOTIDE SEQUENCE [LARGE SCALE GENOMIC DNA]</scope>
    <source>
        <strain evidence="5">AB14</strain>
    </source>
</reference>
<sequence>MSTRPDDVFFRLRVETFALLRKLLPVASLAGALVGPLYRLEASIAMWVSPVLLLGVLAGIHLVNGLPLYPAHIFGIEYRYEDESLPDGRRDCVRCGALAETGTHRRYARQVVVLGIPLYTLEWGANDFCDGCSPVTGVAGSTTDRAASPASAANGSSNTDGPRNRQGSAAEHTDEGDDGPERARRVEPNDETTALELGRAFDRSR</sequence>
<feature type="region of interest" description="Disordered" evidence="1">
    <location>
        <begin position="141"/>
        <end position="205"/>
    </location>
</feature>
<keyword evidence="2" id="KW-0812">Transmembrane</keyword>
<evidence type="ECO:0000313" key="5">
    <source>
        <dbReference type="Proteomes" id="UP000189370"/>
    </source>
</evidence>
<feature type="domain" description="DUF8108" evidence="3">
    <location>
        <begin position="69"/>
        <end position="133"/>
    </location>
</feature>
<organism evidence="4 5">
    <name type="scientific">Natrinema saccharevitans</name>
    <dbReference type="NCBI Taxonomy" id="301967"/>
    <lineage>
        <taxon>Archaea</taxon>
        <taxon>Methanobacteriati</taxon>
        <taxon>Methanobacteriota</taxon>
        <taxon>Stenosarchaea group</taxon>
        <taxon>Halobacteria</taxon>
        <taxon>Halobacteriales</taxon>
        <taxon>Natrialbaceae</taxon>
        <taxon>Natrinema</taxon>
    </lineage>
</organism>
<dbReference type="AlphaFoldDB" id="A0A1S8AYE3"/>